<sequence length="372" mass="40848">MTQARDFCPRCGDPVPDRTEPLPGEPRERDAVLCDACYFANFTLVDAPEKILVSVCSECGSIERGNRWIDIGARDYTDVAIDEVTEALSVHVNADEIDWMVTPEQVDQTTIRMHCVFTGVVRETSLQEEVTVPVKFSYGSCDRCGRIAGGYFASLIQLRADERTPTSEEVDRAIAIVESYIANREQKGDRNAFITESKRTDDGADIKLSTNQMGQGAASRITDELGGTIDNHPTLVTEDGDGNEVYRVTFVVRLPRYIPGDIILPVGDKNGPVLVTSARGNLKGEYLTTGDRYEADREDGTAPDATKLGTIDDAVETTVVTVEDEHAVQILDPETYEAKTVARPDFFDPNAPMVPVLKSTEGIHIVPDSLQL</sequence>
<feature type="compositionally biased region" description="Basic and acidic residues" evidence="1">
    <location>
        <begin position="15"/>
        <end position="26"/>
    </location>
</feature>
<dbReference type="InterPro" id="IPR007064">
    <property type="entry name" value="Nmd3_N"/>
</dbReference>
<keyword evidence="4" id="KW-1185">Reference proteome</keyword>
<evidence type="ECO:0000259" key="2">
    <source>
        <dbReference type="Pfam" id="PF04981"/>
    </source>
</evidence>
<protein>
    <recommendedName>
        <fullName evidence="2">Nmd3 N-terminal domain-containing protein</fullName>
    </recommendedName>
</protein>
<evidence type="ECO:0000313" key="4">
    <source>
        <dbReference type="Proteomes" id="UP001203207"/>
    </source>
</evidence>
<dbReference type="PANTHER" id="PTHR12746">
    <property type="entry name" value="NONSENSE-MEDIATED MRNA DECAY PROTEIN 3"/>
    <property type="match status" value="1"/>
</dbReference>
<dbReference type="RefSeq" id="WP_250582837.1">
    <property type="nucleotide sequence ID" value="NZ_JAKRVX010000001.1"/>
</dbReference>
<reference evidence="3" key="2">
    <citation type="submission" date="2022-02" db="EMBL/GenBank/DDBJ databases">
        <authorList>
            <person name="Elcheninov A.G."/>
            <person name="Sorokin D.Y."/>
            <person name="Kublanov I.V."/>
        </authorList>
    </citation>
    <scope>NUCLEOTIDE SEQUENCE</scope>
    <source>
        <strain evidence="3">AArc-St2</strain>
    </source>
</reference>
<name>A0AAE3FV44_9EURY</name>
<gene>
    <name evidence="3" type="ORF">AArcSt2_03090</name>
</gene>
<evidence type="ECO:0000313" key="3">
    <source>
        <dbReference type="EMBL" id="MCL9815919.1"/>
    </source>
</evidence>
<dbReference type="Pfam" id="PF04981">
    <property type="entry name" value="NMD3"/>
    <property type="match status" value="1"/>
</dbReference>
<comment type="caution">
    <text evidence="3">The sequence shown here is derived from an EMBL/GenBank/DDBJ whole genome shotgun (WGS) entry which is preliminary data.</text>
</comment>
<dbReference type="EMBL" id="JAKRVX010000001">
    <property type="protein sequence ID" value="MCL9815919.1"/>
    <property type="molecule type" value="Genomic_DNA"/>
</dbReference>
<dbReference type="GO" id="GO:0043023">
    <property type="term" value="F:ribosomal large subunit binding"/>
    <property type="evidence" value="ECO:0007669"/>
    <property type="project" value="InterPro"/>
</dbReference>
<dbReference type="GO" id="GO:0005737">
    <property type="term" value="C:cytoplasm"/>
    <property type="evidence" value="ECO:0007669"/>
    <property type="project" value="TreeGrafter"/>
</dbReference>
<dbReference type="PANTHER" id="PTHR12746:SF2">
    <property type="entry name" value="60S RIBOSOMAL EXPORT PROTEIN NMD3"/>
    <property type="match status" value="1"/>
</dbReference>
<dbReference type="Proteomes" id="UP001203207">
    <property type="component" value="Unassembled WGS sequence"/>
</dbReference>
<proteinExistence type="predicted"/>
<organism evidence="3 4">
    <name type="scientific">Natronocalculus amylovorans</name>
    <dbReference type="NCBI Taxonomy" id="2917812"/>
    <lineage>
        <taxon>Archaea</taxon>
        <taxon>Methanobacteriati</taxon>
        <taxon>Methanobacteriota</taxon>
        <taxon>Stenosarchaea group</taxon>
        <taxon>Halobacteria</taxon>
        <taxon>Halobacteriales</taxon>
        <taxon>Haloferacaceae</taxon>
        <taxon>Natronocalculus</taxon>
    </lineage>
</organism>
<dbReference type="InterPro" id="IPR039768">
    <property type="entry name" value="Nmd3"/>
</dbReference>
<feature type="domain" description="Nmd3 N-terminal" evidence="2">
    <location>
        <begin position="8"/>
        <end position="254"/>
    </location>
</feature>
<feature type="region of interest" description="Disordered" evidence="1">
    <location>
        <begin position="1"/>
        <end position="26"/>
    </location>
</feature>
<accession>A0AAE3FV44</accession>
<reference evidence="3" key="1">
    <citation type="journal article" date="2022" name="Syst. Appl. Microbiol.">
        <title>Natronocalculus amylovorans gen. nov., sp. nov., and Natranaeroarchaeum aerophilus sp. nov., dominant culturable amylolytic natronoarchaea from hypersaline soda lakes in southwestern Siberia.</title>
        <authorList>
            <person name="Sorokin D.Y."/>
            <person name="Elcheninov A.G."/>
            <person name="Khizhniak T.V."/>
            <person name="Koenen M."/>
            <person name="Bale N.J."/>
            <person name="Damste J.S.S."/>
            <person name="Kublanov I.V."/>
        </authorList>
    </citation>
    <scope>NUCLEOTIDE SEQUENCE</scope>
    <source>
        <strain evidence="3">AArc-St2</strain>
    </source>
</reference>
<dbReference type="AlphaFoldDB" id="A0AAE3FV44"/>
<evidence type="ECO:0000256" key="1">
    <source>
        <dbReference type="SAM" id="MobiDB-lite"/>
    </source>
</evidence>